<dbReference type="SUPFAM" id="SSF51730">
    <property type="entry name" value="FAD-linked oxidoreductase"/>
    <property type="match status" value="1"/>
</dbReference>
<organism evidence="7 8">
    <name type="scientific">Campylobacter anatolicus</name>
    <dbReference type="NCBI Taxonomy" id="2829105"/>
    <lineage>
        <taxon>Bacteria</taxon>
        <taxon>Pseudomonadati</taxon>
        <taxon>Campylobacterota</taxon>
        <taxon>Epsilonproteobacteria</taxon>
        <taxon>Campylobacterales</taxon>
        <taxon>Campylobacteraceae</taxon>
        <taxon>Campylobacter</taxon>
    </lineage>
</organism>
<evidence type="ECO:0000256" key="1">
    <source>
        <dbReference type="ARBA" id="ARBA00001974"/>
    </source>
</evidence>
<comment type="similarity">
    <text evidence="6">Belongs to the methylenetetrahydrofolate reductase family.</text>
</comment>
<evidence type="ECO:0000256" key="2">
    <source>
        <dbReference type="ARBA" id="ARBA00004777"/>
    </source>
</evidence>
<evidence type="ECO:0000313" key="8">
    <source>
        <dbReference type="Proteomes" id="UP000682951"/>
    </source>
</evidence>
<dbReference type="InterPro" id="IPR003171">
    <property type="entry name" value="Mehydrof_redctse-like"/>
</dbReference>
<evidence type="ECO:0000256" key="3">
    <source>
        <dbReference type="ARBA" id="ARBA00022630"/>
    </source>
</evidence>
<dbReference type="Gene3D" id="3.20.20.220">
    <property type="match status" value="1"/>
</dbReference>
<comment type="cofactor">
    <cofactor evidence="1 6">
        <name>FAD</name>
        <dbReference type="ChEBI" id="CHEBI:57692"/>
    </cofactor>
</comment>
<dbReference type="EMBL" id="JAGSSW010000006">
    <property type="protein sequence ID" value="MBR8464208.1"/>
    <property type="molecule type" value="Genomic_DNA"/>
</dbReference>
<dbReference type="Proteomes" id="UP000682951">
    <property type="component" value="Unassembled WGS sequence"/>
</dbReference>
<keyword evidence="8" id="KW-1185">Reference proteome</keyword>
<evidence type="ECO:0000256" key="6">
    <source>
        <dbReference type="RuleBase" id="RU003862"/>
    </source>
</evidence>
<gene>
    <name evidence="7" type="ORF">KDD93_06495</name>
</gene>
<keyword evidence="3 6" id="KW-0285">Flavoprotein</keyword>
<evidence type="ECO:0000256" key="4">
    <source>
        <dbReference type="ARBA" id="ARBA00022827"/>
    </source>
</evidence>
<proteinExistence type="inferred from homology"/>
<evidence type="ECO:0000313" key="7">
    <source>
        <dbReference type="EMBL" id="MBR8464208.1"/>
    </source>
</evidence>
<dbReference type="Pfam" id="PF02219">
    <property type="entry name" value="MTHFR"/>
    <property type="match status" value="1"/>
</dbReference>
<name>A0ABS5HIX7_9BACT</name>
<comment type="pathway">
    <text evidence="2 6">One-carbon metabolism; tetrahydrofolate interconversion.</text>
</comment>
<dbReference type="InterPro" id="IPR029041">
    <property type="entry name" value="FAD-linked_oxidoreductase-like"/>
</dbReference>
<protein>
    <recommendedName>
        <fullName evidence="6">Methylenetetrahydrofolate reductase</fullName>
    </recommendedName>
</protein>
<accession>A0ABS5HIX7</accession>
<keyword evidence="4 6" id="KW-0274">FAD</keyword>
<reference evidence="7 8" key="1">
    <citation type="submission" date="2021-04" db="EMBL/GenBank/DDBJ databases">
        <title>Molecular and phenotypic characterization and identification of bacterial isolates recovered from the Anatolian ground squirrels (Spermophilus xanthoprymnus) and which have the potential to form a new species in the Campylobacter genus.</title>
        <authorList>
            <person name="Aydin F."/>
            <person name="Abay S."/>
            <person name="Kayman T."/>
            <person name="Karakaya E."/>
            <person name="Mustak H.K."/>
            <person name="Mustak I.B."/>
            <person name="Bilgin N."/>
            <person name="Duzler A."/>
            <person name="Sahin O."/>
            <person name="Guran O."/>
            <person name="Saticioglu I.B."/>
        </authorList>
    </citation>
    <scope>NUCLEOTIDE SEQUENCE [LARGE SCALE GENOMIC DNA]</scope>
    <source>
        <strain evidence="8">faydin-G24</strain>
    </source>
</reference>
<comment type="caution">
    <text evidence="7">The sequence shown here is derived from an EMBL/GenBank/DDBJ whole genome shotgun (WGS) entry which is preliminary data.</text>
</comment>
<sequence length="317" mass="35896">MLRDKILNKHSGILLYGLTPPKAYLDVNELERIAGIWRDRVESIGVDGIVLYDIQNETDRTSDERPFEFLATIKPQIYYKDYLRTSVPAIIYSVVGNYNLKAFEKFIDSLEPNSLNVFVGASSSAVIPKLSLDNAYDLVKHSQKEINFGGICIPERHFKKGGEHIRVAMKTAQGCKFFISQAVYNLEHAKKFIDDYATLDCEKVPIIFTFTPCGSPKTLEFMKWLGVSIPAKFENALKNSQDILTLSVNLSLELFNFLYKYALSKGISVGANVESISTRKVEIEASLHLLDGIKNIIRNVNFSYRSESFKFLDYSSL</sequence>
<dbReference type="GO" id="GO:0004489">
    <property type="term" value="F:methylenetetrahydrofolate reductase [NAD(P)H] activity"/>
    <property type="evidence" value="ECO:0007669"/>
    <property type="project" value="UniProtKB-EC"/>
</dbReference>
<keyword evidence="5 6" id="KW-0560">Oxidoreductase</keyword>
<dbReference type="RefSeq" id="WP_212142161.1">
    <property type="nucleotide sequence ID" value="NZ_JAGSSW010000006.1"/>
</dbReference>
<evidence type="ECO:0000256" key="5">
    <source>
        <dbReference type="ARBA" id="ARBA00023002"/>
    </source>
</evidence>